<dbReference type="GO" id="GO:0003723">
    <property type="term" value="F:RNA binding"/>
    <property type="evidence" value="ECO:0007669"/>
    <property type="project" value="TreeGrafter"/>
</dbReference>
<feature type="domain" description="Helicase ATP-binding" evidence="6">
    <location>
        <begin position="31"/>
        <end position="180"/>
    </location>
</feature>
<dbReference type="GO" id="GO:0005524">
    <property type="term" value="F:ATP binding"/>
    <property type="evidence" value="ECO:0007669"/>
    <property type="project" value="UniProtKB-KW"/>
</dbReference>
<dbReference type="InterPro" id="IPR001650">
    <property type="entry name" value="Helicase_C-like"/>
</dbReference>
<dbReference type="Pfam" id="PF04851">
    <property type="entry name" value="ResIII"/>
    <property type="match status" value="1"/>
</dbReference>
<keyword evidence="5" id="KW-0067">ATP-binding</keyword>
<dbReference type="STRING" id="282676.B6F84_05865"/>
<evidence type="ECO:0000256" key="5">
    <source>
        <dbReference type="ARBA" id="ARBA00022840"/>
    </source>
</evidence>
<dbReference type="PROSITE" id="PS51194">
    <property type="entry name" value="HELICASE_CTER"/>
    <property type="match status" value="1"/>
</dbReference>
<dbReference type="Gene3D" id="3.40.50.300">
    <property type="entry name" value="P-loop containing nucleotide triphosphate hydrolases"/>
    <property type="match status" value="2"/>
</dbReference>
<dbReference type="EC" id="3.6.4.13" evidence="1"/>
<keyword evidence="4 8" id="KW-0347">Helicase</keyword>
<dbReference type="Pfam" id="PF00271">
    <property type="entry name" value="Helicase_C"/>
    <property type="match status" value="1"/>
</dbReference>
<dbReference type="PANTHER" id="PTHR47963">
    <property type="entry name" value="DEAD-BOX ATP-DEPENDENT RNA HELICASE 47, MITOCHONDRIAL"/>
    <property type="match status" value="1"/>
</dbReference>
<reference evidence="8 9" key="1">
    <citation type="submission" date="2017-03" db="EMBL/GenBank/DDBJ databases">
        <title>Sulfur activation and transportation mechanism of thermophilic Archaea Acidianus manzaensis YN-25.</title>
        <authorList>
            <person name="Ma Y."/>
            <person name="Yang Y."/>
            <person name="Xia J."/>
        </authorList>
    </citation>
    <scope>NUCLEOTIDE SEQUENCE [LARGE SCALE GENOMIC DNA]</scope>
    <source>
        <strain evidence="8 9">YN-25</strain>
    </source>
</reference>
<dbReference type="SMART" id="SM00487">
    <property type="entry name" value="DEXDc"/>
    <property type="match status" value="1"/>
</dbReference>
<feature type="domain" description="Helicase C-terminal" evidence="7">
    <location>
        <begin position="282"/>
        <end position="434"/>
    </location>
</feature>
<dbReference type="InterPro" id="IPR027417">
    <property type="entry name" value="P-loop_NTPase"/>
</dbReference>
<proteinExistence type="predicted"/>
<accession>A0A1W6JZH0</accession>
<organism evidence="8 9">
    <name type="scientific">Acidianus manzaensis</name>
    <dbReference type="NCBI Taxonomy" id="282676"/>
    <lineage>
        <taxon>Archaea</taxon>
        <taxon>Thermoproteota</taxon>
        <taxon>Thermoprotei</taxon>
        <taxon>Sulfolobales</taxon>
        <taxon>Sulfolobaceae</taxon>
        <taxon>Acidianus</taxon>
    </lineage>
</organism>
<evidence type="ECO:0000256" key="2">
    <source>
        <dbReference type="ARBA" id="ARBA00022741"/>
    </source>
</evidence>
<gene>
    <name evidence="8" type="ORF">B6F84_05865</name>
</gene>
<evidence type="ECO:0000256" key="1">
    <source>
        <dbReference type="ARBA" id="ARBA00012552"/>
    </source>
</evidence>
<dbReference type="GO" id="GO:0016787">
    <property type="term" value="F:hydrolase activity"/>
    <property type="evidence" value="ECO:0007669"/>
    <property type="project" value="UniProtKB-KW"/>
</dbReference>
<dbReference type="GO" id="GO:0003724">
    <property type="term" value="F:RNA helicase activity"/>
    <property type="evidence" value="ECO:0007669"/>
    <property type="project" value="UniProtKB-EC"/>
</dbReference>
<dbReference type="EMBL" id="CP020477">
    <property type="protein sequence ID" value="ARM75610.1"/>
    <property type="molecule type" value="Genomic_DNA"/>
</dbReference>
<dbReference type="InterPro" id="IPR050547">
    <property type="entry name" value="DEAD_box_RNA_helicases"/>
</dbReference>
<dbReference type="GO" id="GO:0140097">
    <property type="term" value="F:catalytic activity, acting on DNA"/>
    <property type="evidence" value="ECO:0007669"/>
    <property type="project" value="UniProtKB-ARBA"/>
</dbReference>
<name>A0A1W6JZH0_9CREN</name>
<evidence type="ECO:0000259" key="7">
    <source>
        <dbReference type="PROSITE" id="PS51194"/>
    </source>
</evidence>
<dbReference type="OrthoDB" id="11644at2157"/>
<dbReference type="PANTHER" id="PTHR47963:SF8">
    <property type="entry name" value="ATP-DEPENDENT RNA HELICASE DEAD"/>
    <property type="match status" value="1"/>
</dbReference>
<dbReference type="AlphaFoldDB" id="A0A1W6JZH0"/>
<dbReference type="GO" id="GO:0003677">
    <property type="term" value="F:DNA binding"/>
    <property type="evidence" value="ECO:0007669"/>
    <property type="project" value="InterPro"/>
</dbReference>
<evidence type="ECO:0000256" key="3">
    <source>
        <dbReference type="ARBA" id="ARBA00022801"/>
    </source>
</evidence>
<dbReference type="Proteomes" id="UP000193404">
    <property type="component" value="Chromosome"/>
</dbReference>
<keyword evidence="2" id="KW-0547">Nucleotide-binding</keyword>
<evidence type="ECO:0000259" key="6">
    <source>
        <dbReference type="PROSITE" id="PS51192"/>
    </source>
</evidence>
<evidence type="ECO:0000313" key="8">
    <source>
        <dbReference type="EMBL" id="ARM75610.1"/>
    </source>
</evidence>
<keyword evidence="9" id="KW-1185">Reference proteome</keyword>
<dbReference type="SUPFAM" id="SSF52540">
    <property type="entry name" value="P-loop containing nucleoside triphosphate hydrolases"/>
    <property type="match status" value="1"/>
</dbReference>
<dbReference type="GeneID" id="41590427"/>
<protein>
    <recommendedName>
        <fullName evidence="1">RNA helicase</fullName>
        <ecNumber evidence="1">3.6.4.13</ecNumber>
    </recommendedName>
</protein>
<dbReference type="KEGG" id="aman:B6F84_05865"/>
<sequence length="670" mass="76976">MIKEFEDVIKKSLGFSLFPYQKYVSDEIIKSIEQKDKKFIVVSMPTGSGKTIIELLMAYYLLEKGIKNVLVLEPTRLLCDQMYYKFWKKVFDNVGMEYEGDCTAFEQGKKIIVSTPFTASKCAPEFDAIIVDEAHHAFGDMRYEETIADLEPKILLGFTALLPSYKKYLIEPRIVQELGNPLFLNYDFKALSQIDKTFNPPKAIADIFDAEMNKEEDSVYDAFFRRLIKGNKDTLKFLEGTLYSYGKEAFCESFNRLSGKVEENPYVDFLCQSKELSHKARALKEILTIYKIEDFKPVLIFTSRKATAYEFEKAIYDLDPKRIKVLTGDSTRFERQKIVQSAKRGDIDVIISTLVGEEGIDIPEAKLLIMTDVPQSALRFYQRLGRLIRSKASDEKKESDGKENSEDQIKYLVVALTPKTPEYDNLDDALRNLYLEGVDVSYIVEKKEGKGPIARVIDIVNKSGNVISYEKLTGNKALDVFEALLSPKETSDQMNNYIDRAIKEGKLFYYYNTDSLGNFVSKILLAGYCNLCYGEQCNNLCTNDIRGISRIVLEKKNRIRIEKKAILRMYMTLVSPEKIDDEIKNFENIKNDIIEKLKGKDYNVNISSSEKGTTYSVILNTSVSINGITVYPKIQIDYYDVRDKEKDIAKINSQIIAYKGVYLFYKYFDK</sequence>
<dbReference type="SMART" id="SM00490">
    <property type="entry name" value="HELICc"/>
    <property type="match status" value="1"/>
</dbReference>
<keyword evidence="3" id="KW-0378">Hydrolase</keyword>
<dbReference type="RefSeq" id="WP_148691381.1">
    <property type="nucleotide sequence ID" value="NZ_CP020477.1"/>
</dbReference>
<evidence type="ECO:0000313" key="9">
    <source>
        <dbReference type="Proteomes" id="UP000193404"/>
    </source>
</evidence>
<dbReference type="InterPro" id="IPR014001">
    <property type="entry name" value="Helicase_ATP-bd"/>
</dbReference>
<evidence type="ECO:0000256" key="4">
    <source>
        <dbReference type="ARBA" id="ARBA00022806"/>
    </source>
</evidence>
<dbReference type="InterPro" id="IPR006935">
    <property type="entry name" value="Helicase/UvrB_N"/>
</dbReference>
<dbReference type="PROSITE" id="PS51192">
    <property type="entry name" value="HELICASE_ATP_BIND_1"/>
    <property type="match status" value="1"/>
</dbReference>